<gene>
    <name evidence="1" type="ORF">HRJ53_15740</name>
</gene>
<organism evidence="1 2">
    <name type="scientific">Candidatus Acidiferrum panamense</name>
    <dbReference type="NCBI Taxonomy" id="2741543"/>
    <lineage>
        <taxon>Bacteria</taxon>
        <taxon>Pseudomonadati</taxon>
        <taxon>Acidobacteriota</taxon>
        <taxon>Terriglobia</taxon>
        <taxon>Candidatus Acidiferrales</taxon>
        <taxon>Candidatus Acidiferrum</taxon>
    </lineage>
</organism>
<dbReference type="Pfam" id="PF03928">
    <property type="entry name" value="HbpS-like"/>
    <property type="match status" value="1"/>
</dbReference>
<evidence type="ECO:0000313" key="1">
    <source>
        <dbReference type="EMBL" id="MBA0086432.1"/>
    </source>
</evidence>
<evidence type="ECO:0000313" key="2">
    <source>
        <dbReference type="Proteomes" id="UP000567293"/>
    </source>
</evidence>
<sequence length="135" mass="13508">MKMLTVDLAQAIAQEAMAKCRADGYKISVRVVDHANIEKAFLRDDGAGMATVQVATMKANSVMAFGRPSGPPANLPAGAPVPAPVVPGTINAMGGVPIKVGDQVIGAVAVSGAPGGDKDAACANAALTKVADKLK</sequence>
<accession>A0A7V8SY66</accession>
<dbReference type="EMBL" id="JACDQQ010001511">
    <property type="protein sequence ID" value="MBA0086432.1"/>
    <property type="molecule type" value="Genomic_DNA"/>
</dbReference>
<dbReference type="Gene3D" id="3.30.450.150">
    <property type="entry name" value="Haem-degrading domain"/>
    <property type="match status" value="1"/>
</dbReference>
<dbReference type="PANTHER" id="PTHR34309:SF10">
    <property type="entry name" value="SLR1406 PROTEIN"/>
    <property type="match status" value="1"/>
</dbReference>
<protein>
    <submittedName>
        <fullName evidence="1">Heme-binding protein</fullName>
    </submittedName>
</protein>
<dbReference type="InterPro" id="IPR005624">
    <property type="entry name" value="PduO/GlcC-like"/>
</dbReference>
<keyword evidence="2" id="KW-1185">Reference proteome</keyword>
<dbReference type="InterPro" id="IPR038084">
    <property type="entry name" value="PduO/GlcC-like_sf"/>
</dbReference>
<dbReference type="InterPro" id="IPR052517">
    <property type="entry name" value="GlcG_carb_metab_protein"/>
</dbReference>
<comment type="caution">
    <text evidence="1">The sequence shown here is derived from an EMBL/GenBank/DDBJ whole genome shotgun (WGS) entry which is preliminary data.</text>
</comment>
<dbReference type="AlphaFoldDB" id="A0A7V8SY66"/>
<dbReference type="PANTHER" id="PTHR34309">
    <property type="entry name" value="SLR1406 PROTEIN"/>
    <property type="match status" value="1"/>
</dbReference>
<proteinExistence type="predicted"/>
<dbReference type="Proteomes" id="UP000567293">
    <property type="component" value="Unassembled WGS sequence"/>
</dbReference>
<reference evidence="1" key="1">
    <citation type="submission" date="2020-06" db="EMBL/GenBank/DDBJ databases">
        <title>Legume-microbial interactions unlock mineral nutrients during tropical forest succession.</title>
        <authorList>
            <person name="Epihov D.Z."/>
        </authorList>
    </citation>
    <scope>NUCLEOTIDE SEQUENCE [LARGE SCALE GENOMIC DNA]</scope>
    <source>
        <strain evidence="1">Pan2503</strain>
    </source>
</reference>
<name>A0A7V8SY66_9BACT</name>
<dbReference type="SUPFAM" id="SSF143744">
    <property type="entry name" value="GlcG-like"/>
    <property type="match status" value="1"/>
</dbReference>